<dbReference type="PANTHER" id="PTHR46558">
    <property type="entry name" value="TRACRIPTIONAL REGULATORY PROTEIN-RELATED-RELATED"/>
    <property type="match status" value="1"/>
</dbReference>
<organism evidence="4 5">
    <name type="scientific">Blautia caecimuris</name>
    <dbReference type="NCBI Taxonomy" id="1796615"/>
    <lineage>
        <taxon>Bacteria</taxon>
        <taxon>Bacillati</taxon>
        <taxon>Bacillota</taxon>
        <taxon>Clostridia</taxon>
        <taxon>Lachnospirales</taxon>
        <taxon>Lachnospiraceae</taxon>
        <taxon>Blautia</taxon>
    </lineage>
</organism>
<dbReference type="CDD" id="cd00093">
    <property type="entry name" value="HTH_XRE"/>
    <property type="match status" value="1"/>
</dbReference>
<sequence>MQKEFNQQRIEMGERIRKLRKRCDFCQESLAEAMDVSTMTISRIENGITKMDVEFLMRLSRVLEVPVNVILGLEDDKDWRFRYL</sequence>
<dbReference type="RefSeq" id="WP_138270964.1">
    <property type="nucleotide sequence ID" value="NZ_BAABXP010000004.1"/>
</dbReference>
<dbReference type="InterPro" id="IPR001387">
    <property type="entry name" value="Cro/C1-type_HTH"/>
</dbReference>
<evidence type="ECO:0000313" key="3">
    <source>
        <dbReference type="EMBL" id="MET3750469.1"/>
    </source>
</evidence>
<protein>
    <submittedName>
        <fullName evidence="4">Transcriptional regulator with XRE-family HTH domain</fullName>
    </submittedName>
</protein>
<dbReference type="PROSITE" id="PS50943">
    <property type="entry name" value="HTH_CROC1"/>
    <property type="match status" value="1"/>
</dbReference>
<keyword evidence="5" id="KW-1185">Reference proteome</keyword>
<evidence type="ECO:0000313" key="5">
    <source>
        <dbReference type="Proteomes" id="UP001549106"/>
    </source>
</evidence>
<feature type="domain" description="HTH cro/C1-type" evidence="2">
    <location>
        <begin position="16"/>
        <end position="70"/>
    </location>
</feature>
<dbReference type="SUPFAM" id="SSF47413">
    <property type="entry name" value="lambda repressor-like DNA-binding domains"/>
    <property type="match status" value="1"/>
</dbReference>
<dbReference type="Proteomes" id="UP001549106">
    <property type="component" value="Unassembled WGS sequence"/>
</dbReference>
<comment type="caution">
    <text evidence="4">The sequence shown here is derived from an EMBL/GenBank/DDBJ whole genome shotgun (WGS) entry which is preliminary data.</text>
</comment>
<evidence type="ECO:0000313" key="4">
    <source>
        <dbReference type="EMBL" id="MET3751890.1"/>
    </source>
</evidence>
<keyword evidence="1" id="KW-0238">DNA-binding</keyword>
<dbReference type="Pfam" id="PF01381">
    <property type="entry name" value="HTH_3"/>
    <property type="match status" value="1"/>
</dbReference>
<dbReference type="Gene3D" id="1.10.260.40">
    <property type="entry name" value="lambda repressor-like DNA-binding domains"/>
    <property type="match status" value="1"/>
</dbReference>
<gene>
    <name evidence="3" type="ORF">ABID24_001721</name>
    <name evidence="4" type="ORF">ABID24_003152</name>
</gene>
<reference evidence="4 5" key="1">
    <citation type="submission" date="2024-06" db="EMBL/GenBank/DDBJ databases">
        <title>Genomic Encyclopedia of Type Strains, Phase IV (KMG-IV): sequencing the most valuable type-strain genomes for metagenomic binning, comparative biology and taxonomic classification.</title>
        <authorList>
            <person name="Goeker M."/>
        </authorList>
    </citation>
    <scope>NUCLEOTIDE SEQUENCE [LARGE SCALE GENOMIC DNA]</scope>
    <source>
        <strain evidence="4 5">DSM 29492</strain>
    </source>
</reference>
<evidence type="ECO:0000256" key="1">
    <source>
        <dbReference type="ARBA" id="ARBA00023125"/>
    </source>
</evidence>
<name>A0ABV2M5Z7_9FIRM</name>
<dbReference type="InterPro" id="IPR010982">
    <property type="entry name" value="Lambda_DNA-bd_dom_sf"/>
</dbReference>
<dbReference type="EMBL" id="JBEPMJ010000031">
    <property type="protein sequence ID" value="MET3751890.1"/>
    <property type="molecule type" value="Genomic_DNA"/>
</dbReference>
<dbReference type="EMBL" id="JBEPMJ010000011">
    <property type="protein sequence ID" value="MET3750469.1"/>
    <property type="molecule type" value="Genomic_DNA"/>
</dbReference>
<proteinExistence type="predicted"/>
<dbReference type="PANTHER" id="PTHR46558:SF11">
    <property type="entry name" value="HTH-TYPE TRANSCRIPTIONAL REGULATOR XRE"/>
    <property type="match status" value="1"/>
</dbReference>
<accession>A0ABV2M5Z7</accession>
<evidence type="ECO:0000259" key="2">
    <source>
        <dbReference type="PROSITE" id="PS50943"/>
    </source>
</evidence>
<dbReference type="SMART" id="SM00530">
    <property type="entry name" value="HTH_XRE"/>
    <property type="match status" value="1"/>
</dbReference>